<keyword evidence="5 9" id="KW-0653">Protein transport</keyword>
<dbReference type="Proteomes" id="UP000662857">
    <property type="component" value="Chromosome"/>
</dbReference>
<dbReference type="KEGG" id="nhy:JQS43_12050"/>
<comment type="subunit">
    <text evidence="9">Forms a complex with SecD. Part of the essential Sec protein translocation apparatus which comprises SecA, SecYEG and auxiliary proteins SecDF. Other proteins may also be involved.</text>
</comment>
<dbReference type="Pfam" id="PF07549">
    <property type="entry name" value="Sec_GG"/>
    <property type="match status" value="1"/>
</dbReference>
<comment type="subcellular location">
    <subcellularLocation>
        <location evidence="1 9">Cell membrane</location>
        <topology evidence="1 9">Multi-pass membrane protein</topology>
    </subcellularLocation>
</comment>
<dbReference type="InterPro" id="IPR005665">
    <property type="entry name" value="SecF_bac"/>
</dbReference>
<dbReference type="EMBL" id="CP070499">
    <property type="protein sequence ID" value="QSB16934.1"/>
    <property type="molecule type" value="Genomic_DNA"/>
</dbReference>
<dbReference type="NCBIfam" id="TIGR00966">
    <property type="entry name" value="transloc_SecF"/>
    <property type="match status" value="1"/>
</dbReference>
<evidence type="ECO:0000256" key="4">
    <source>
        <dbReference type="ARBA" id="ARBA00022692"/>
    </source>
</evidence>
<evidence type="ECO:0000259" key="11">
    <source>
        <dbReference type="Pfam" id="PF02355"/>
    </source>
</evidence>
<dbReference type="PANTHER" id="PTHR30081">
    <property type="entry name" value="PROTEIN-EXPORT MEMBRANE PROTEIN SEC"/>
    <property type="match status" value="1"/>
</dbReference>
<dbReference type="SUPFAM" id="SSF82866">
    <property type="entry name" value="Multidrug efflux transporter AcrB transmembrane domain"/>
    <property type="match status" value="1"/>
</dbReference>
<evidence type="ECO:0000256" key="9">
    <source>
        <dbReference type="HAMAP-Rule" id="MF_01464"/>
    </source>
</evidence>
<keyword evidence="13" id="KW-1185">Reference proteome</keyword>
<dbReference type="Pfam" id="PF02355">
    <property type="entry name" value="SecD_SecF_C"/>
    <property type="match status" value="1"/>
</dbReference>
<name>A0A895YGD6_9ACTN</name>
<feature type="region of interest" description="Disordered" evidence="10">
    <location>
        <begin position="1"/>
        <end position="26"/>
    </location>
</feature>
<proteinExistence type="inferred from homology"/>
<keyword evidence="2 9" id="KW-0813">Transport</keyword>
<dbReference type="GO" id="GO:0005886">
    <property type="term" value="C:plasma membrane"/>
    <property type="evidence" value="ECO:0007669"/>
    <property type="project" value="UniProtKB-SubCell"/>
</dbReference>
<evidence type="ECO:0000256" key="10">
    <source>
        <dbReference type="SAM" id="MobiDB-lite"/>
    </source>
</evidence>
<feature type="transmembrane region" description="Helical" evidence="9">
    <location>
        <begin position="222"/>
        <end position="243"/>
    </location>
</feature>
<keyword evidence="3 9" id="KW-1003">Cell membrane</keyword>
<evidence type="ECO:0000256" key="3">
    <source>
        <dbReference type="ARBA" id="ARBA00022475"/>
    </source>
</evidence>
<evidence type="ECO:0000256" key="8">
    <source>
        <dbReference type="ARBA" id="ARBA00023136"/>
    </source>
</evidence>
<feature type="transmembrane region" description="Helical" evidence="9">
    <location>
        <begin position="167"/>
        <end position="188"/>
    </location>
</feature>
<dbReference type="PRINTS" id="PR01755">
    <property type="entry name" value="SECFTRNLCASE"/>
</dbReference>
<dbReference type="HAMAP" id="MF_01464_B">
    <property type="entry name" value="SecF_B"/>
    <property type="match status" value="1"/>
</dbReference>
<feature type="compositionally biased region" description="Basic and acidic residues" evidence="10">
    <location>
        <begin position="350"/>
        <end position="360"/>
    </location>
</feature>
<feature type="compositionally biased region" description="Polar residues" evidence="10">
    <location>
        <begin position="361"/>
        <end position="373"/>
    </location>
</feature>
<feature type="compositionally biased region" description="Basic residues" evidence="10">
    <location>
        <begin position="398"/>
        <end position="408"/>
    </location>
</feature>
<evidence type="ECO:0000256" key="1">
    <source>
        <dbReference type="ARBA" id="ARBA00004651"/>
    </source>
</evidence>
<protein>
    <recommendedName>
        <fullName evidence="9">Protein-export membrane protein SecF</fullName>
    </recommendedName>
</protein>
<evidence type="ECO:0000256" key="7">
    <source>
        <dbReference type="ARBA" id="ARBA00023010"/>
    </source>
</evidence>
<organism evidence="12 13">
    <name type="scientific">Natronosporangium hydrolyticum</name>
    <dbReference type="NCBI Taxonomy" id="2811111"/>
    <lineage>
        <taxon>Bacteria</taxon>
        <taxon>Bacillati</taxon>
        <taxon>Actinomycetota</taxon>
        <taxon>Actinomycetes</taxon>
        <taxon>Micromonosporales</taxon>
        <taxon>Micromonosporaceae</taxon>
        <taxon>Natronosporangium</taxon>
    </lineage>
</organism>
<sequence>MSSDENPTSPEREPAPAPAPRLASTTVVGAEKRQSWAAKLYLGQAGIKVDEWRRKLFVIAAALVLVSIASMAVRGFDFGIEFAGGNAFQVPASVGTLAEAEAAVESAGATVVSGQEVGGGDPQYMIRTLELDSAETETIRGDVAAQFGIAPAEISDDRVSAAWGGQITRQALIALSVFLALVVVYLIVRFEPLIALACVVGVVIDLVVTAGVYSLVGFEVTPATVIGFLTILGFGLYDTVVAFDRVNENTKNITSSNTETYGEAANLAINQVVIRSINTSIVALLPVGGLLFIGAGLLGAGTLKDLGLVLFVGMLVSFYTSLFISAPLLVELKTRQKKYREHTRRVLAKREALATREAQKQSRQSGEDQSGPSPSEAITVDPSLVELAGAAPKVGARPTHKKGGRRRGPGGSSTSGGGGKRG</sequence>
<dbReference type="Gene3D" id="1.20.1640.10">
    <property type="entry name" value="Multidrug efflux transporter AcrB transmembrane domain"/>
    <property type="match status" value="1"/>
</dbReference>
<feature type="transmembrane region" description="Helical" evidence="9">
    <location>
        <begin position="193"/>
        <end position="216"/>
    </location>
</feature>
<keyword evidence="6 9" id="KW-1133">Transmembrane helix</keyword>
<dbReference type="InterPro" id="IPR048634">
    <property type="entry name" value="SecD_SecF_C"/>
</dbReference>
<keyword evidence="7 9" id="KW-0811">Translocation</keyword>
<evidence type="ECO:0000313" key="13">
    <source>
        <dbReference type="Proteomes" id="UP000662857"/>
    </source>
</evidence>
<dbReference type="InterPro" id="IPR022645">
    <property type="entry name" value="SecD/SecF_bac"/>
</dbReference>
<feature type="transmembrane region" description="Helical" evidence="9">
    <location>
        <begin position="56"/>
        <end position="76"/>
    </location>
</feature>
<dbReference type="AlphaFoldDB" id="A0A895YGD6"/>
<dbReference type="GO" id="GO:0043952">
    <property type="term" value="P:protein transport by the Sec complex"/>
    <property type="evidence" value="ECO:0007669"/>
    <property type="project" value="UniProtKB-UniRule"/>
</dbReference>
<feature type="region of interest" description="Disordered" evidence="10">
    <location>
        <begin position="350"/>
        <end position="422"/>
    </location>
</feature>
<dbReference type="InterPro" id="IPR022813">
    <property type="entry name" value="SecD/SecF_arch_bac"/>
</dbReference>
<feature type="domain" description="Protein export membrane protein SecD/SecF C-terminal" evidence="11">
    <location>
        <begin position="151"/>
        <end position="334"/>
    </location>
</feature>
<dbReference type="GO" id="GO:0006605">
    <property type="term" value="P:protein targeting"/>
    <property type="evidence" value="ECO:0007669"/>
    <property type="project" value="UniProtKB-UniRule"/>
</dbReference>
<dbReference type="PANTHER" id="PTHR30081:SF8">
    <property type="entry name" value="PROTEIN TRANSLOCASE SUBUNIT SECF"/>
    <property type="match status" value="1"/>
</dbReference>
<feature type="transmembrane region" description="Helical" evidence="9">
    <location>
        <begin position="306"/>
        <end position="330"/>
    </location>
</feature>
<feature type="compositionally biased region" description="Gly residues" evidence="10">
    <location>
        <begin position="409"/>
        <end position="422"/>
    </location>
</feature>
<keyword evidence="8 9" id="KW-0472">Membrane</keyword>
<dbReference type="InterPro" id="IPR022646">
    <property type="entry name" value="SecD/SecF_CS"/>
</dbReference>
<comment type="function">
    <text evidence="9">Part of the Sec protein translocase complex. Interacts with the SecYEG preprotein conducting channel. SecDF uses the proton motive force (PMF) to complete protein translocation after the ATP-dependent function of SecA.</text>
</comment>
<evidence type="ECO:0000256" key="6">
    <source>
        <dbReference type="ARBA" id="ARBA00022989"/>
    </source>
</evidence>
<dbReference type="GO" id="GO:0015450">
    <property type="term" value="F:protein-transporting ATPase activity"/>
    <property type="evidence" value="ECO:0007669"/>
    <property type="project" value="InterPro"/>
</dbReference>
<comment type="similarity">
    <text evidence="9">Belongs to the SecD/SecF family. SecF subfamily.</text>
</comment>
<keyword evidence="4 9" id="KW-0812">Transmembrane</keyword>
<evidence type="ECO:0000256" key="5">
    <source>
        <dbReference type="ARBA" id="ARBA00022927"/>
    </source>
</evidence>
<gene>
    <name evidence="9 12" type="primary">secF</name>
    <name evidence="12" type="ORF">JQS43_12050</name>
</gene>
<dbReference type="GO" id="GO:0065002">
    <property type="term" value="P:intracellular protein transmembrane transport"/>
    <property type="evidence" value="ECO:0007669"/>
    <property type="project" value="UniProtKB-UniRule"/>
</dbReference>
<feature type="transmembrane region" description="Helical" evidence="9">
    <location>
        <begin position="281"/>
        <end position="300"/>
    </location>
</feature>
<evidence type="ECO:0000256" key="2">
    <source>
        <dbReference type="ARBA" id="ARBA00022448"/>
    </source>
</evidence>
<accession>A0A895YGD6</accession>
<reference evidence="12" key="1">
    <citation type="submission" date="2021-02" db="EMBL/GenBank/DDBJ databases">
        <title>Natrosporangium hydrolyticum gen. nov., sp. nov, a haloalkaliphilic actinobacterium from a soda solonchak soil.</title>
        <authorList>
            <person name="Sorokin D.Y."/>
            <person name="Khijniak T.V."/>
            <person name="Zakharycheva A.P."/>
            <person name="Boueva O.V."/>
            <person name="Ariskina E.V."/>
            <person name="Hahnke R.L."/>
            <person name="Bunk B."/>
            <person name="Sproer C."/>
            <person name="Schumann P."/>
            <person name="Evtushenko L.I."/>
            <person name="Kublanov I.V."/>
        </authorList>
    </citation>
    <scope>NUCLEOTIDE SEQUENCE</scope>
    <source>
        <strain evidence="12">DSM 106523</strain>
    </source>
</reference>
<dbReference type="RefSeq" id="WP_239679180.1">
    <property type="nucleotide sequence ID" value="NZ_CP070499.1"/>
</dbReference>
<evidence type="ECO:0000313" key="12">
    <source>
        <dbReference type="EMBL" id="QSB16934.1"/>
    </source>
</evidence>